<evidence type="ECO:0000313" key="3">
    <source>
        <dbReference type="Proteomes" id="UP000297031"/>
    </source>
</evidence>
<feature type="transmembrane region" description="Helical" evidence="1">
    <location>
        <begin position="122"/>
        <end position="141"/>
    </location>
</feature>
<dbReference type="AlphaFoldDB" id="A0A4P7VN26"/>
<dbReference type="EMBL" id="CP039393">
    <property type="protein sequence ID" value="QCD36366.1"/>
    <property type="molecule type" value="Genomic_DNA"/>
</dbReference>
<organism evidence="2 3">
    <name type="scientific">Muribaculum gordoncarteri</name>
    <dbReference type="NCBI Taxonomy" id="2530390"/>
    <lineage>
        <taxon>Bacteria</taxon>
        <taxon>Pseudomonadati</taxon>
        <taxon>Bacteroidota</taxon>
        <taxon>Bacteroidia</taxon>
        <taxon>Bacteroidales</taxon>
        <taxon>Muribaculaceae</taxon>
        <taxon>Muribaculum</taxon>
    </lineage>
</organism>
<proteinExistence type="predicted"/>
<dbReference type="KEGG" id="mgod:E7746_10980"/>
<keyword evidence="1" id="KW-1133">Transmembrane helix</keyword>
<feature type="transmembrane region" description="Helical" evidence="1">
    <location>
        <begin position="71"/>
        <end position="92"/>
    </location>
</feature>
<gene>
    <name evidence="2" type="ORF">E7746_10980</name>
</gene>
<keyword evidence="1" id="KW-0812">Transmembrane</keyword>
<protein>
    <submittedName>
        <fullName evidence="2">Uncharacterized protein</fullName>
    </submittedName>
</protein>
<feature type="transmembrane region" description="Helical" evidence="1">
    <location>
        <begin position="47"/>
        <end position="65"/>
    </location>
</feature>
<dbReference type="RefSeq" id="WP_123395619.1">
    <property type="nucleotide sequence ID" value="NZ_CANQMU010000016.1"/>
</dbReference>
<accession>A0A4P7VN26</accession>
<feature type="transmembrane region" description="Helical" evidence="1">
    <location>
        <begin position="147"/>
        <end position="168"/>
    </location>
</feature>
<keyword evidence="3" id="KW-1185">Reference proteome</keyword>
<dbReference type="OrthoDB" id="1160385at2"/>
<evidence type="ECO:0000313" key="2">
    <source>
        <dbReference type="EMBL" id="QCD36366.1"/>
    </source>
</evidence>
<reference evidence="2 3" key="1">
    <citation type="submission" date="2019-02" db="EMBL/GenBank/DDBJ databases">
        <title>Isolation and identification of novel species under the genus Muribaculum.</title>
        <authorList>
            <person name="Miyake S."/>
            <person name="Ding Y."/>
            <person name="Low A."/>
            <person name="Soh M."/>
            <person name="Seedorf H."/>
        </authorList>
    </citation>
    <scope>NUCLEOTIDE SEQUENCE [LARGE SCALE GENOMIC DNA]</scope>
    <source>
        <strain evidence="2 3">TLL-A4</strain>
    </source>
</reference>
<dbReference type="Proteomes" id="UP000297031">
    <property type="component" value="Chromosome"/>
</dbReference>
<sequence length="182" mass="21499">MDPEEMKQQWNDLNKRIEALEDANSWQIDRMRLSKLKTAQDRLVSTYQRFSIIAPLMVLLSLMWIENRFIGPTIACYFMVFFAIAGFMDLYLWKSLKRLDFNTMGVETIAEQARFYRKRHHLFQVILIIIAIPLLTMLIIHNINDKYMLAGCLCGLIIGVLVGLNAYYRIMNDYRELISSYR</sequence>
<name>A0A4P7VN26_9BACT</name>
<evidence type="ECO:0000256" key="1">
    <source>
        <dbReference type="SAM" id="Phobius"/>
    </source>
</evidence>
<keyword evidence="1" id="KW-0472">Membrane</keyword>